<reference evidence="4" key="1">
    <citation type="submission" date="2016-06" db="UniProtKB">
        <authorList>
            <consortium name="WormBaseParasite"/>
        </authorList>
    </citation>
    <scope>IDENTIFICATION</scope>
</reference>
<gene>
    <name evidence="2" type="ORF">SCUD_LOCUS22267</name>
</gene>
<keyword evidence="3" id="KW-1185">Reference proteome</keyword>
<feature type="compositionally biased region" description="Basic and acidic residues" evidence="1">
    <location>
        <begin position="32"/>
        <end position="48"/>
    </location>
</feature>
<feature type="region of interest" description="Disordered" evidence="1">
    <location>
        <begin position="22"/>
        <end position="76"/>
    </location>
</feature>
<evidence type="ECO:0000313" key="3">
    <source>
        <dbReference type="Proteomes" id="UP000279833"/>
    </source>
</evidence>
<organism evidence="4">
    <name type="scientific">Schistosoma curassoni</name>
    <dbReference type="NCBI Taxonomy" id="6186"/>
    <lineage>
        <taxon>Eukaryota</taxon>
        <taxon>Metazoa</taxon>
        <taxon>Spiralia</taxon>
        <taxon>Lophotrochozoa</taxon>
        <taxon>Platyhelminthes</taxon>
        <taxon>Trematoda</taxon>
        <taxon>Digenea</taxon>
        <taxon>Strigeidida</taxon>
        <taxon>Schistosomatoidea</taxon>
        <taxon>Schistosomatidae</taxon>
        <taxon>Schistosoma</taxon>
    </lineage>
</organism>
<dbReference type="WBParaSite" id="SCUD_0002227101-mRNA-1">
    <property type="protein sequence ID" value="SCUD_0002227101-mRNA-1"/>
    <property type="gene ID" value="SCUD_0002227101"/>
</dbReference>
<evidence type="ECO:0000256" key="1">
    <source>
        <dbReference type="SAM" id="MobiDB-lite"/>
    </source>
</evidence>
<feature type="compositionally biased region" description="Polar residues" evidence="1">
    <location>
        <begin position="99"/>
        <end position="113"/>
    </location>
</feature>
<accession>A0A183L4K8</accession>
<protein>
    <submittedName>
        <fullName evidence="4">PRP21_like_P domain-containing protein</fullName>
    </submittedName>
</protein>
<reference evidence="2 3" key="2">
    <citation type="submission" date="2018-11" db="EMBL/GenBank/DDBJ databases">
        <authorList>
            <consortium name="Pathogen Informatics"/>
        </authorList>
    </citation>
    <scope>NUCLEOTIDE SEQUENCE [LARGE SCALE GENOMIC DNA]</scope>
    <source>
        <strain evidence="2">Dakar</strain>
        <strain evidence="3">Dakar, Senegal</strain>
    </source>
</reference>
<evidence type="ECO:0000313" key="4">
    <source>
        <dbReference type="WBParaSite" id="SCUD_0002227101-mRNA-1"/>
    </source>
</evidence>
<dbReference type="AlphaFoldDB" id="A0A183L4K8"/>
<feature type="compositionally biased region" description="Basic and acidic residues" evidence="1">
    <location>
        <begin position="63"/>
        <end position="76"/>
    </location>
</feature>
<dbReference type="EMBL" id="UZAK01048825">
    <property type="protein sequence ID" value="VDP78290.1"/>
    <property type="molecule type" value="Genomic_DNA"/>
</dbReference>
<proteinExistence type="predicted"/>
<sequence length="169" mass="19185">YGFAYPIPNPLPLPGLWTGSNPIRATGGAEIRGGHSKDRGTFARERNIKQLYDTTKKPTPKYSKTDKPVDDREGKTITEIQEQRNRWVENLEKRLNRPLPSNQPDIEAVTTNHPIPLPTPTIEEVRIVIGQIRSGKAARPVNTQHETLTSHVEVSANMHHVLFRNIWEE</sequence>
<name>A0A183L4K8_9TREM</name>
<dbReference type="Proteomes" id="UP000279833">
    <property type="component" value="Unassembled WGS sequence"/>
</dbReference>
<evidence type="ECO:0000313" key="2">
    <source>
        <dbReference type="EMBL" id="VDP78290.1"/>
    </source>
</evidence>
<feature type="region of interest" description="Disordered" evidence="1">
    <location>
        <begin position="96"/>
        <end position="117"/>
    </location>
</feature>